<dbReference type="EMBL" id="JBHSDK010000021">
    <property type="protein sequence ID" value="MFC4336613.1"/>
    <property type="molecule type" value="Genomic_DNA"/>
</dbReference>
<comment type="caution">
    <text evidence="1">The sequence shown here is derived from an EMBL/GenBank/DDBJ whole genome shotgun (WGS) entry which is preliminary data.</text>
</comment>
<dbReference type="EC" id="2.4.2.21" evidence="1"/>
<dbReference type="PANTHER" id="PTHR43463:SF1">
    <property type="entry name" value="NICOTINATE-NUCLEOTIDE--DIMETHYLBENZIMIDAZOLE PHOSPHORIBOSYLTRANSFERASE"/>
    <property type="match status" value="1"/>
</dbReference>
<evidence type="ECO:0000313" key="2">
    <source>
        <dbReference type="Proteomes" id="UP001595823"/>
    </source>
</evidence>
<keyword evidence="1" id="KW-0328">Glycosyltransferase</keyword>
<dbReference type="InterPro" id="IPR003200">
    <property type="entry name" value="Nict_dMeBzImd_PRibTrfase"/>
</dbReference>
<dbReference type="GO" id="GO:0008939">
    <property type="term" value="F:nicotinate-nucleotide-dimethylbenzimidazole phosphoribosyltransferase activity"/>
    <property type="evidence" value="ECO:0007669"/>
    <property type="project" value="UniProtKB-EC"/>
</dbReference>
<dbReference type="PANTHER" id="PTHR43463">
    <property type="entry name" value="NICOTINATE-NUCLEOTIDE--DIMETHYLBENZIMIDAZOLE PHOSPHORIBOSYLTRANSFERASE"/>
    <property type="match status" value="1"/>
</dbReference>
<dbReference type="InterPro" id="IPR036087">
    <property type="entry name" value="Nict_dMeBzImd_PRibTrfase_sf"/>
</dbReference>
<gene>
    <name evidence="1" type="ORF">ACFPET_15525</name>
</gene>
<sequence>MTDSTELAPIAEVKAKFPNGVWTSRARRRLERLVRRPSGFGTWEGSLTWAARVQGTAEPVPFSTPRALLFAGEYPEAWDAGFEGGLAEQMADVEAQTGPLGAAFADAGLPVELVEVAPSLGSGGPLLTPEEVEDALLVGRETADAAIDSGADVLLMAGLGLGAEMAAVAVCAGVLKNDIANYLPLSALPDGIVDDYSWMERVSALRDHLALNRGFERKPGEIVAHVAGAELGAMAAAIVTAASREVPVVLDGPVAAAAAMLARDFQLASPKWCCMPNRAPHPVVEKMANQAGLPDGVGLTLDLGDGAGLVPGWTQLQAALAVSREYDRVEKAREAELEALAENPEPFTV</sequence>
<keyword evidence="2" id="KW-1185">Reference proteome</keyword>
<dbReference type="Gene3D" id="3.40.50.10210">
    <property type="match status" value="1"/>
</dbReference>
<name>A0ABV8U0I9_9ACTN</name>
<dbReference type="RefSeq" id="WP_380622716.1">
    <property type="nucleotide sequence ID" value="NZ_JBHSDK010000021.1"/>
</dbReference>
<accession>A0ABV8U0I9</accession>
<dbReference type="Pfam" id="PF02277">
    <property type="entry name" value="DBI_PRT"/>
    <property type="match status" value="1"/>
</dbReference>
<dbReference type="SUPFAM" id="SSF52733">
    <property type="entry name" value="Nicotinate mononucleotide:5,6-dimethylbenzimidazole phosphoribosyltransferase (CobT)"/>
    <property type="match status" value="1"/>
</dbReference>
<proteinExistence type="predicted"/>
<organism evidence="1 2">
    <name type="scientific">Salininema proteolyticum</name>
    <dbReference type="NCBI Taxonomy" id="1607685"/>
    <lineage>
        <taxon>Bacteria</taxon>
        <taxon>Bacillati</taxon>
        <taxon>Actinomycetota</taxon>
        <taxon>Actinomycetes</taxon>
        <taxon>Glycomycetales</taxon>
        <taxon>Glycomycetaceae</taxon>
        <taxon>Salininema</taxon>
    </lineage>
</organism>
<keyword evidence="1" id="KW-0808">Transferase</keyword>
<dbReference type="Proteomes" id="UP001595823">
    <property type="component" value="Unassembled WGS sequence"/>
</dbReference>
<protein>
    <submittedName>
        <fullName evidence="1">Nicotinate-nucleotide--dimethylbenzimidazole phosphoribosyltransferase</fullName>
        <ecNumber evidence="1">2.4.2.21</ecNumber>
    </submittedName>
</protein>
<reference evidence="2" key="1">
    <citation type="journal article" date="2019" name="Int. J. Syst. Evol. Microbiol.">
        <title>The Global Catalogue of Microorganisms (GCM) 10K type strain sequencing project: providing services to taxonomists for standard genome sequencing and annotation.</title>
        <authorList>
            <consortium name="The Broad Institute Genomics Platform"/>
            <consortium name="The Broad Institute Genome Sequencing Center for Infectious Disease"/>
            <person name="Wu L."/>
            <person name="Ma J."/>
        </authorList>
    </citation>
    <scope>NUCLEOTIDE SEQUENCE [LARGE SCALE GENOMIC DNA]</scope>
    <source>
        <strain evidence="2">IBRC-M 10908</strain>
    </source>
</reference>
<evidence type="ECO:0000313" key="1">
    <source>
        <dbReference type="EMBL" id="MFC4336613.1"/>
    </source>
</evidence>